<dbReference type="InterPro" id="IPR021109">
    <property type="entry name" value="Peptidase_aspartic_dom_sf"/>
</dbReference>
<proteinExistence type="predicted"/>
<dbReference type="CDD" id="cd00303">
    <property type="entry name" value="retropepsin_like"/>
    <property type="match status" value="1"/>
</dbReference>
<evidence type="ECO:0000256" key="2">
    <source>
        <dbReference type="ARBA" id="ARBA00022679"/>
    </source>
</evidence>
<gene>
    <name evidence="10" type="ORF">OSB04_un000513</name>
</gene>
<dbReference type="InterPro" id="IPR000477">
    <property type="entry name" value="RT_dom"/>
</dbReference>
<dbReference type="PANTHER" id="PTHR24559">
    <property type="entry name" value="TRANSPOSON TY3-I GAG-POL POLYPROTEIN"/>
    <property type="match status" value="1"/>
</dbReference>
<dbReference type="InterPro" id="IPR053134">
    <property type="entry name" value="RNA-dir_DNA_polymerase"/>
</dbReference>
<evidence type="ECO:0000259" key="9">
    <source>
        <dbReference type="PROSITE" id="PS50878"/>
    </source>
</evidence>
<evidence type="ECO:0000256" key="1">
    <source>
        <dbReference type="ARBA" id="ARBA00022670"/>
    </source>
</evidence>
<name>A0AA38S631_9ASTR</name>
<evidence type="ECO:0000256" key="8">
    <source>
        <dbReference type="SAM" id="MobiDB-lite"/>
    </source>
</evidence>
<evidence type="ECO:0000256" key="7">
    <source>
        <dbReference type="ARBA" id="ARBA00022918"/>
    </source>
</evidence>
<dbReference type="Pfam" id="PF08284">
    <property type="entry name" value="RVP_2"/>
    <property type="match status" value="1"/>
</dbReference>
<evidence type="ECO:0000256" key="4">
    <source>
        <dbReference type="ARBA" id="ARBA00022722"/>
    </source>
</evidence>
<dbReference type="InterPro" id="IPR043128">
    <property type="entry name" value="Rev_trsase/Diguanyl_cyclase"/>
</dbReference>
<feature type="compositionally biased region" description="Acidic residues" evidence="8">
    <location>
        <begin position="68"/>
        <end position="83"/>
    </location>
</feature>
<evidence type="ECO:0000313" key="11">
    <source>
        <dbReference type="Proteomes" id="UP001172457"/>
    </source>
</evidence>
<dbReference type="GO" id="GO:0003964">
    <property type="term" value="F:RNA-directed DNA polymerase activity"/>
    <property type="evidence" value="ECO:0007669"/>
    <property type="project" value="UniProtKB-KW"/>
</dbReference>
<accession>A0AA38S631</accession>
<reference evidence="10" key="1">
    <citation type="submission" date="2023-03" db="EMBL/GenBank/DDBJ databases">
        <title>Chromosome-scale reference genome and RAD-based genetic map of yellow starthistle (Centaurea solstitialis) reveal putative structural variation and QTLs associated with invader traits.</title>
        <authorList>
            <person name="Reatini B."/>
            <person name="Cang F.A."/>
            <person name="Jiang Q."/>
            <person name="Mckibben M.T.W."/>
            <person name="Barker M.S."/>
            <person name="Rieseberg L.H."/>
            <person name="Dlugosch K.M."/>
        </authorList>
    </citation>
    <scope>NUCLEOTIDE SEQUENCE</scope>
    <source>
        <strain evidence="10">CAN-66</strain>
        <tissue evidence="10">Leaf</tissue>
    </source>
</reference>
<feature type="region of interest" description="Disordered" evidence="8">
    <location>
        <begin position="47"/>
        <end position="95"/>
    </location>
</feature>
<feature type="compositionally biased region" description="Polar residues" evidence="8">
    <location>
        <begin position="256"/>
        <end position="274"/>
    </location>
</feature>
<keyword evidence="3" id="KW-0548">Nucleotidyltransferase</keyword>
<evidence type="ECO:0000256" key="3">
    <source>
        <dbReference type="ARBA" id="ARBA00022695"/>
    </source>
</evidence>
<feature type="region of interest" description="Disordered" evidence="8">
    <location>
        <begin position="254"/>
        <end position="274"/>
    </location>
</feature>
<dbReference type="Pfam" id="PF00078">
    <property type="entry name" value="RVT_1"/>
    <property type="match status" value="1"/>
</dbReference>
<dbReference type="EMBL" id="JARYMX010000035">
    <property type="protein sequence ID" value="KAJ9536304.1"/>
    <property type="molecule type" value="Genomic_DNA"/>
</dbReference>
<dbReference type="SUPFAM" id="SSF50630">
    <property type="entry name" value="Acid proteases"/>
    <property type="match status" value="1"/>
</dbReference>
<sequence length="738" mass="82789">MSKKLEGRGTNAERLTALEGAVNQMIDTSALTMTKIEELTKAVSDLAMTVKESKKKPKKPRYDSSSNSEEDDSDKEDESDDSEGSSMTNKSWQTKKKKKGREALLDCQKLKIPIFNGADVHGWIYKKDQLRAVAICLEGAALTWFRWNDAKKPFRSWEGFKRKLLERFQASREGSVQEQFLDIQQTGTVREYVDRFEGFAGQLSNIPESIQESTFIKGLKEEIRAAVRIAEPGSLAQAIRMAIKIDENKVTGLTRGANNSSRTGYGYQGKTNPTTTSAVVKKEDNPPGGFKRLTATELAEKRAKGLCFRCDSKFAPGHKCSSKTLQVLIIDDDDAGRGEEDIDDTWHAHCDMAEVSLNSVSGLTPPRTMKIGDREVIVLIDSGAIHNFVSTQIVDELTLVVTDTGSVGVKLGNGLMAWSYGCCKGVLLDLPEVRIIEEFLPFELGGSDMILGIKWLQTLGDMTVNWLDLRMQYWEGNRLVTIMGDPTLAKTATSCMTLHKLIQQKGEGYLVHIQANEEVLTQAEAPVQVKAVLEAFSDVFKMRVGLPPIRSQNHAITLKDGTPPISVRPYRYPHAQKDEIERLVREMLDAGIIQPSTSPFSSPVLLVKKKDGSWRFCVDYRALNKATILDKFPIPVIDELLDELHGSAIFSKLDLKSGYHQIRMKEEDIHKTTFRTHEGHYEFLVMPFGLTNAPATFQSLMNQVFRPFLRRFVLVFLDDILIYSKTNEEHVEHLSEVL</sequence>
<dbReference type="Proteomes" id="UP001172457">
    <property type="component" value="Unassembled WGS sequence"/>
</dbReference>
<keyword evidence="7" id="KW-0695">RNA-directed DNA polymerase</keyword>
<dbReference type="AlphaFoldDB" id="A0AA38S631"/>
<dbReference type="Gene3D" id="3.10.10.10">
    <property type="entry name" value="HIV Type 1 Reverse Transcriptase, subunit A, domain 1"/>
    <property type="match status" value="1"/>
</dbReference>
<keyword evidence="2" id="KW-0808">Transferase</keyword>
<protein>
    <recommendedName>
        <fullName evidence="9">Reverse transcriptase domain-containing protein</fullName>
    </recommendedName>
</protein>
<keyword evidence="4" id="KW-0540">Nuclease</keyword>
<evidence type="ECO:0000313" key="10">
    <source>
        <dbReference type="EMBL" id="KAJ9536304.1"/>
    </source>
</evidence>
<evidence type="ECO:0000256" key="6">
    <source>
        <dbReference type="ARBA" id="ARBA00022801"/>
    </source>
</evidence>
<dbReference type="PANTHER" id="PTHR24559:SF450">
    <property type="entry name" value="RNA-DIRECTED DNA POLYMERASE HOMOLOG"/>
    <property type="match status" value="1"/>
</dbReference>
<dbReference type="Gene3D" id="2.40.70.10">
    <property type="entry name" value="Acid Proteases"/>
    <property type="match status" value="1"/>
</dbReference>
<dbReference type="Gene3D" id="3.30.70.270">
    <property type="match status" value="1"/>
</dbReference>
<feature type="domain" description="Reverse transcriptase" evidence="9">
    <location>
        <begin position="588"/>
        <end position="738"/>
    </location>
</feature>
<dbReference type="SUPFAM" id="SSF56672">
    <property type="entry name" value="DNA/RNA polymerases"/>
    <property type="match status" value="1"/>
</dbReference>
<keyword evidence="5" id="KW-0255">Endonuclease</keyword>
<organism evidence="10 11">
    <name type="scientific">Centaurea solstitialis</name>
    <name type="common">yellow star-thistle</name>
    <dbReference type="NCBI Taxonomy" id="347529"/>
    <lineage>
        <taxon>Eukaryota</taxon>
        <taxon>Viridiplantae</taxon>
        <taxon>Streptophyta</taxon>
        <taxon>Embryophyta</taxon>
        <taxon>Tracheophyta</taxon>
        <taxon>Spermatophyta</taxon>
        <taxon>Magnoliopsida</taxon>
        <taxon>eudicotyledons</taxon>
        <taxon>Gunneridae</taxon>
        <taxon>Pentapetalae</taxon>
        <taxon>asterids</taxon>
        <taxon>campanulids</taxon>
        <taxon>Asterales</taxon>
        <taxon>Asteraceae</taxon>
        <taxon>Carduoideae</taxon>
        <taxon>Cardueae</taxon>
        <taxon>Centaureinae</taxon>
        <taxon>Centaurea</taxon>
    </lineage>
</organism>
<dbReference type="GO" id="GO:0008233">
    <property type="term" value="F:peptidase activity"/>
    <property type="evidence" value="ECO:0007669"/>
    <property type="project" value="UniProtKB-KW"/>
</dbReference>
<keyword evidence="6" id="KW-0378">Hydrolase</keyword>
<dbReference type="FunFam" id="3.10.10.10:FF:000007">
    <property type="entry name" value="Retrovirus-related Pol polyprotein from transposon 17.6-like Protein"/>
    <property type="match status" value="1"/>
</dbReference>
<dbReference type="Pfam" id="PF03732">
    <property type="entry name" value="Retrotrans_gag"/>
    <property type="match status" value="1"/>
</dbReference>
<dbReference type="InterPro" id="IPR043502">
    <property type="entry name" value="DNA/RNA_pol_sf"/>
</dbReference>
<dbReference type="CDD" id="cd01647">
    <property type="entry name" value="RT_LTR"/>
    <property type="match status" value="1"/>
</dbReference>
<dbReference type="InterPro" id="IPR005162">
    <property type="entry name" value="Retrotrans_gag_dom"/>
</dbReference>
<dbReference type="GO" id="GO:0004519">
    <property type="term" value="F:endonuclease activity"/>
    <property type="evidence" value="ECO:0007669"/>
    <property type="project" value="UniProtKB-KW"/>
</dbReference>
<evidence type="ECO:0000256" key="5">
    <source>
        <dbReference type="ARBA" id="ARBA00022759"/>
    </source>
</evidence>
<dbReference type="PROSITE" id="PS50878">
    <property type="entry name" value="RT_POL"/>
    <property type="match status" value="1"/>
</dbReference>
<keyword evidence="1" id="KW-0645">Protease</keyword>
<dbReference type="GO" id="GO:0006508">
    <property type="term" value="P:proteolysis"/>
    <property type="evidence" value="ECO:0007669"/>
    <property type="project" value="UniProtKB-KW"/>
</dbReference>
<comment type="caution">
    <text evidence="10">The sequence shown here is derived from an EMBL/GenBank/DDBJ whole genome shotgun (WGS) entry which is preliminary data.</text>
</comment>
<keyword evidence="11" id="KW-1185">Reference proteome</keyword>